<name>A0A838CPK8_9BACI</name>
<evidence type="ECO:0000313" key="1">
    <source>
        <dbReference type="EMBL" id="MBA2173576.1"/>
    </source>
</evidence>
<organism evidence="1 2">
    <name type="scientific">Halobacillus locisalis</name>
    <dbReference type="NCBI Taxonomy" id="220753"/>
    <lineage>
        <taxon>Bacteria</taxon>
        <taxon>Bacillati</taxon>
        <taxon>Bacillota</taxon>
        <taxon>Bacilli</taxon>
        <taxon>Bacillales</taxon>
        <taxon>Bacillaceae</taxon>
        <taxon>Halobacillus</taxon>
    </lineage>
</organism>
<dbReference type="Pfam" id="PF11116">
    <property type="entry name" value="DUF2624"/>
    <property type="match status" value="1"/>
</dbReference>
<comment type="caution">
    <text evidence="1">The sequence shown here is derived from an EMBL/GenBank/DDBJ whole genome shotgun (WGS) entry which is preliminary data.</text>
</comment>
<keyword evidence="2" id="KW-1185">Reference proteome</keyword>
<protein>
    <submittedName>
        <fullName evidence="1">DUF2624 domain-containing protein</fullName>
    </submittedName>
</protein>
<dbReference type="AlphaFoldDB" id="A0A838CPK8"/>
<gene>
    <name evidence="1" type="ORF">H0266_01545</name>
</gene>
<dbReference type="InterPro" id="IPR020277">
    <property type="entry name" value="DUF2624"/>
</dbReference>
<accession>A0A838CPK8</accession>
<proteinExistence type="predicted"/>
<dbReference type="RefSeq" id="WP_181470629.1">
    <property type="nucleotide sequence ID" value="NZ_JACEFG010000001.1"/>
</dbReference>
<reference evidence="1 2" key="1">
    <citation type="journal article" date="2004" name="Extremophiles">
        <title>Halobacillus locisalis sp. nov., a halophilic bacterium isolated from a marine solar saltern of the Yellow Sea in Korea.</title>
        <authorList>
            <person name="Yoon J.H."/>
            <person name="Kang K.H."/>
            <person name="Oh T.K."/>
            <person name="Park Y.H."/>
        </authorList>
    </citation>
    <scope>NUCLEOTIDE SEQUENCE [LARGE SCALE GENOMIC DNA]</scope>
    <source>
        <strain evidence="1 2">KCTC 3788</strain>
    </source>
</reference>
<evidence type="ECO:0000313" key="2">
    <source>
        <dbReference type="Proteomes" id="UP000571017"/>
    </source>
</evidence>
<dbReference type="EMBL" id="JACEFG010000001">
    <property type="protein sequence ID" value="MBA2173576.1"/>
    <property type="molecule type" value="Genomic_DNA"/>
</dbReference>
<dbReference type="Proteomes" id="UP000571017">
    <property type="component" value="Unassembled WGS sequence"/>
</dbReference>
<sequence>MKNMAQQFITQKLRELTVKEVLEYSKKYNISVSKSEAEAVVKALKKNKENPFDPDGRKKMFKKLASLTSKDTARSVHKLLVKLANEYGVSHWLK</sequence>